<organism evidence="1 2">
    <name type="scientific">Nephila pilipes</name>
    <name type="common">Giant wood spider</name>
    <name type="synonym">Nephila maculata</name>
    <dbReference type="NCBI Taxonomy" id="299642"/>
    <lineage>
        <taxon>Eukaryota</taxon>
        <taxon>Metazoa</taxon>
        <taxon>Ecdysozoa</taxon>
        <taxon>Arthropoda</taxon>
        <taxon>Chelicerata</taxon>
        <taxon>Arachnida</taxon>
        <taxon>Araneae</taxon>
        <taxon>Araneomorphae</taxon>
        <taxon>Entelegynae</taxon>
        <taxon>Araneoidea</taxon>
        <taxon>Nephilidae</taxon>
        <taxon>Nephila</taxon>
    </lineage>
</organism>
<dbReference type="Proteomes" id="UP000887013">
    <property type="component" value="Unassembled WGS sequence"/>
</dbReference>
<evidence type="ECO:0000313" key="1">
    <source>
        <dbReference type="EMBL" id="GFT94001.1"/>
    </source>
</evidence>
<accession>A0A8X6Q001</accession>
<gene>
    <name evidence="1" type="ORF">NPIL_85061</name>
</gene>
<dbReference type="EMBL" id="BMAW01074873">
    <property type="protein sequence ID" value="GFT94001.1"/>
    <property type="molecule type" value="Genomic_DNA"/>
</dbReference>
<name>A0A8X6Q001_NEPPI</name>
<keyword evidence="2" id="KW-1185">Reference proteome</keyword>
<feature type="non-terminal residue" evidence="1">
    <location>
        <position position="1"/>
    </location>
</feature>
<reference evidence="1" key="1">
    <citation type="submission" date="2020-08" db="EMBL/GenBank/DDBJ databases">
        <title>Multicomponent nature underlies the extraordinary mechanical properties of spider dragline silk.</title>
        <authorList>
            <person name="Kono N."/>
            <person name="Nakamura H."/>
            <person name="Mori M."/>
            <person name="Yoshida Y."/>
            <person name="Ohtoshi R."/>
            <person name="Malay A.D."/>
            <person name="Moran D.A.P."/>
            <person name="Tomita M."/>
            <person name="Numata K."/>
            <person name="Arakawa K."/>
        </authorList>
    </citation>
    <scope>NUCLEOTIDE SEQUENCE</scope>
</reference>
<protein>
    <submittedName>
        <fullName evidence="1">Uncharacterized protein</fullName>
    </submittedName>
</protein>
<evidence type="ECO:0000313" key="2">
    <source>
        <dbReference type="Proteomes" id="UP000887013"/>
    </source>
</evidence>
<dbReference type="AlphaFoldDB" id="A0A8X6Q001"/>
<comment type="caution">
    <text evidence="1">The sequence shown here is derived from an EMBL/GenBank/DDBJ whole genome shotgun (WGS) entry which is preliminary data.</text>
</comment>
<sequence length="57" mass="7066">QDHLRRIGKLYRKEIRAPRELMDMALDPRRTICPSLLSWYEEGQKRRLFFAMNCNWR</sequence>
<proteinExistence type="predicted"/>